<dbReference type="EMBL" id="PDLN01000012">
    <property type="protein sequence ID" value="RDW70369.1"/>
    <property type="molecule type" value="Genomic_DNA"/>
</dbReference>
<proteinExistence type="predicted"/>
<dbReference type="Proteomes" id="UP000256328">
    <property type="component" value="Unassembled WGS sequence"/>
</dbReference>
<dbReference type="PANTHER" id="PTHR35910:SF6">
    <property type="entry name" value="2EXR DOMAIN-CONTAINING PROTEIN"/>
    <property type="match status" value="1"/>
</dbReference>
<evidence type="ECO:0000259" key="1">
    <source>
        <dbReference type="Pfam" id="PF20150"/>
    </source>
</evidence>
<feature type="domain" description="2EXR" evidence="1">
    <location>
        <begin position="17"/>
        <end position="109"/>
    </location>
</feature>
<dbReference type="PANTHER" id="PTHR35910">
    <property type="entry name" value="2EXR DOMAIN-CONTAINING PROTEIN"/>
    <property type="match status" value="1"/>
</dbReference>
<dbReference type="InterPro" id="IPR045518">
    <property type="entry name" value="2EXR"/>
</dbReference>
<gene>
    <name evidence="2" type="ORF">BP5796_08766</name>
</gene>
<comment type="caution">
    <text evidence="2">The sequence shown here is derived from an EMBL/GenBank/DDBJ whole genome shotgun (WGS) entry which is preliminary data.</text>
</comment>
<name>A0A3D8R8J5_9HELO</name>
<sequence>MEDAGSEGQPISSPPSFGKFAELPKELYSLESQLKIWNFACYIPRNVDVSFEHRKHKYKFHRRSKEPPLLSVCKDSREEALRIYICPFEPGTEIPPSHSIRVNCAVDTLIIDLDSYRDLDPFDYNFSRIGKILSS</sequence>
<dbReference type="Pfam" id="PF20150">
    <property type="entry name" value="2EXR"/>
    <property type="match status" value="1"/>
</dbReference>
<keyword evidence="3" id="KW-1185">Reference proteome</keyword>
<protein>
    <recommendedName>
        <fullName evidence="1">2EXR domain-containing protein</fullName>
    </recommendedName>
</protein>
<dbReference type="OrthoDB" id="3549675at2759"/>
<dbReference type="AlphaFoldDB" id="A0A3D8R8J5"/>
<organism evidence="2 3">
    <name type="scientific">Coleophoma crateriformis</name>
    <dbReference type="NCBI Taxonomy" id="565419"/>
    <lineage>
        <taxon>Eukaryota</taxon>
        <taxon>Fungi</taxon>
        <taxon>Dikarya</taxon>
        <taxon>Ascomycota</taxon>
        <taxon>Pezizomycotina</taxon>
        <taxon>Leotiomycetes</taxon>
        <taxon>Helotiales</taxon>
        <taxon>Dermateaceae</taxon>
        <taxon>Coleophoma</taxon>
    </lineage>
</organism>
<evidence type="ECO:0000313" key="3">
    <source>
        <dbReference type="Proteomes" id="UP000256328"/>
    </source>
</evidence>
<reference evidence="2 3" key="1">
    <citation type="journal article" date="2018" name="IMA Fungus">
        <title>IMA Genome-F 9: Draft genome sequence of Annulohypoxylon stygium, Aspergillus mulundensis, Berkeleyomyces basicola (syn. Thielaviopsis basicola), Ceratocystis smalleyi, two Cercospora beticola strains, Coleophoma cylindrospora, Fusarium fracticaudum, Phialophora cf. hyalina, and Morchella septimelata.</title>
        <authorList>
            <person name="Wingfield B.D."/>
            <person name="Bills G.F."/>
            <person name="Dong Y."/>
            <person name="Huang W."/>
            <person name="Nel W.J."/>
            <person name="Swalarsk-Parry B.S."/>
            <person name="Vaghefi N."/>
            <person name="Wilken P.M."/>
            <person name="An Z."/>
            <person name="de Beer Z.W."/>
            <person name="De Vos L."/>
            <person name="Chen L."/>
            <person name="Duong T.A."/>
            <person name="Gao Y."/>
            <person name="Hammerbacher A."/>
            <person name="Kikkert J.R."/>
            <person name="Li Y."/>
            <person name="Li H."/>
            <person name="Li K."/>
            <person name="Li Q."/>
            <person name="Liu X."/>
            <person name="Ma X."/>
            <person name="Naidoo K."/>
            <person name="Pethybridge S.J."/>
            <person name="Sun J."/>
            <person name="Steenkamp E.T."/>
            <person name="van der Nest M.A."/>
            <person name="van Wyk S."/>
            <person name="Wingfield M.J."/>
            <person name="Xiong C."/>
            <person name="Yue Q."/>
            <person name="Zhang X."/>
        </authorList>
    </citation>
    <scope>NUCLEOTIDE SEQUENCE [LARGE SCALE GENOMIC DNA]</scope>
    <source>
        <strain evidence="2 3">BP5796</strain>
    </source>
</reference>
<accession>A0A3D8R8J5</accession>
<evidence type="ECO:0000313" key="2">
    <source>
        <dbReference type="EMBL" id="RDW70369.1"/>
    </source>
</evidence>